<keyword evidence="2" id="KW-1185">Reference proteome</keyword>
<dbReference type="EMBL" id="UZAL01039924">
    <property type="protein sequence ID" value="VDP76236.1"/>
    <property type="molecule type" value="Genomic_DNA"/>
</dbReference>
<proteinExistence type="predicted"/>
<dbReference type="AlphaFoldDB" id="A0A183PUU7"/>
<gene>
    <name evidence="1" type="ORF">SMTD_LOCUS18133</name>
</gene>
<reference evidence="1 2" key="1">
    <citation type="submission" date="2018-11" db="EMBL/GenBank/DDBJ databases">
        <authorList>
            <consortium name="Pathogen Informatics"/>
        </authorList>
    </citation>
    <scope>NUCLEOTIDE SEQUENCE [LARGE SCALE GENOMIC DNA]</scope>
    <source>
        <strain>Denwood</strain>
        <strain evidence="2">Zambia</strain>
    </source>
</reference>
<accession>A0A183PUU7</accession>
<sequence>MTDGNLCSISFLKEEFYLINLLGVHLLKTRSSIPKC</sequence>
<organism evidence="1 2">
    <name type="scientific">Schistosoma mattheei</name>
    <dbReference type="NCBI Taxonomy" id="31246"/>
    <lineage>
        <taxon>Eukaryota</taxon>
        <taxon>Metazoa</taxon>
        <taxon>Spiralia</taxon>
        <taxon>Lophotrochozoa</taxon>
        <taxon>Platyhelminthes</taxon>
        <taxon>Trematoda</taxon>
        <taxon>Digenea</taxon>
        <taxon>Strigeidida</taxon>
        <taxon>Schistosomatoidea</taxon>
        <taxon>Schistosomatidae</taxon>
        <taxon>Schistosoma</taxon>
    </lineage>
</organism>
<protein>
    <submittedName>
        <fullName evidence="1">Uncharacterized protein</fullName>
    </submittedName>
</protein>
<name>A0A183PUU7_9TREM</name>
<dbReference type="Proteomes" id="UP000269396">
    <property type="component" value="Unassembled WGS sequence"/>
</dbReference>
<evidence type="ECO:0000313" key="2">
    <source>
        <dbReference type="Proteomes" id="UP000269396"/>
    </source>
</evidence>
<evidence type="ECO:0000313" key="1">
    <source>
        <dbReference type="EMBL" id="VDP76236.1"/>
    </source>
</evidence>